<dbReference type="EMBL" id="BAABFB010000044">
    <property type="protein sequence ID" value="GAA4480729.1"/>
    <property type="molecule type" value="Genomic_DNA"/>
</dbReference>
<reference evidence="3" key="1">
    <citation type="journal article" date="2019" name="Int. J. Syst. Evol. Microbiol.">
        <title>The Global Catalogue of Microorganisms (GCM) 10K type strain sequencing project: providing services to taxonomists for standard genome sequencing and annotation.</title>
        <authorList>
            <consortium name="The Broad Institute Genomics Platform"/>
            <consortium name="The Broad Institute Genome Sequencing Center for Infectious Disease"/>
            <person name="Wu L."/>
            <person name="Ma J."/>
        </authorList>
    </citation>
    <scope>NUCLEOTIDE SEQUENCE [LARGE SCALE GENOMIC DNA]</scope>
    <source>
        <strain evidence="3">JCM 32206</strain>
    </source>
</reference>
<feature type="transmembrane region" description="Helical" evidence="1">
    <location>
        <begin position="12"/>
        <end position="35"/>
    </location>
</feature>
<keyword evidence="1" id="KW-0812">Transmembrane</keyword>
<feature type="transmembrane region" description="Helical" evidence="1">
    <location>
        <begin position="41"/>
        <end position="60"/>
    </location>
</feature>
<protein>
    <submittedName>
        <fullName evidence="2">Uncharacterized protein</fullName>
    </submittedName>
</protein>
<sequence length="78" mass="7766">MTGPGRGFSYGRLALAALGAATAVLLLTAVVVAVLRPTGVWGLLVALGGVVGAIAAMATVSGRMTRRAFGDDESHPDS</sequence>
<evidence type="ECO:0000256" key="1">
    <source>
        <dbReference type="SAM" id="Phobius"/>
    </source>
</evidence>
<keyword evidence="3" id="KW-1185">Reference proteome</keyword>
<dbReference type="Proteomes" id="UP001501183">
    <property type="component" value="Unassembled WGS sequence"/>
</dbReference>
<comment type="caution">
    <text evidence="2">The sequence shown here is derived from an EMBL/GenBank/DDBJ whole genome shotgun (WGS) entry which is preliminary data.</text>
</comment>
<evidence type="ECO:0000313" key="3">
    <source>
        <dbReference type="Proteomes" id="UP001501183"/>
    </source>
</evidence>
<evidence type="ECO:0000313" key="2">
    <source>
        <dbReference type="EMBL" id="GAA4480729.1"/>
    </source>
</evidence>
<name>A0ABP8P2D0_9NOCA</name>
<keyword evidence="1" id="KW-1133">Transmembrane helix</keyword>
<gene>
    <name evidence="2" type="ORF">GCM10023094_27710</name>
</gene>
<accession>A0ABP8P2D0</accession>
<proteinExistence type="predicted"/>
<organism evidence="2 3">
    <name type="scientific">Rhodococcus olei</name>
    <dbReference type="NCBI Taxonomy" id="2161675"/>
    <lineage>
        <taxon>Bacteria</taxon>
        <taxon>Bacillati</taxon>
        <taxon>Actinomycetota</taxon>
        <taxon>Actinomycetes</taxon>
        <taxon>Mycobacteriales</taxon>
        <taxon>Nocardiaceae</taxon>
        <taxon>Rhodococcus</taxon>
    </lineage>
</organism>
<keyword evidence="1" id="KW-0472">Membrane</keyword>
<dbReference type="RefSeq" id="WP_345345777.1">
    <property type="nucleotide sequence ID" value="NZ_BAABFB010000044.1"/>
</dbReference>